<keyword evidence="9" id="KW-0407">Ion channel</keyword>
<keyword evidence="6" id="KW-0472">Membrane</keyword>
<dbReference type="EMBL" id="JAIWYP010000003">
    <property type="protein sequence ID" value="KAH3844462.1"/>
    <property type="molecule type" value="Genomic_DNA"/>
</dbReference>
<dbReference type="AlphaFoldDB" id="A0A9D4KQZ1"/>
<dbReference type="GO" id="GO:0004888">
    <property type="term" value="F:transmembrane signaling receptor activity"/>
    <property type="evidence" value="ECO:0007669"/>
    <property type="project" value="InterPro"/>
</dbReference>
<evidence type="ECO:0000259" key="12">
    <source>
        <dbReference type="Pfam" id="PF02931"/>
    </source>
</evidence>
<organism evidence="13 14">
    <name type="scientific">Dreissena polymorpha</name>
    <name type="common">Zebra mussel</name>
    <name type="synonym">Mytilus polymorpha</name>
    <dbReference type="NCBI Taxonomy" id="45954"/>
    <lineage>
        <taxon>Eukaryota</taxon>
        <taxon>Metazoa</taxon>
        <taxon>Spiralia</taxon>
        <taxon>Lophotrochozoa</taxon>
        <taxon>Mollusca</taxon>
        <taxon>Bivalvia</taxon>
        <taxon>Autobranchia</taxon>
        <taxon>Heteroconchia</taxon>
        <taxon>Euheterodonta</taxon>
        <taxon>Imparidentia</taxon>
        <taxon>Neoheterodontei</taxon>
        <taxon>Myida</taxon>
        <taxon>Dreissenoidea</taxon>
        <taxon>Dreissenidae</taxon>
        <taxon>Dreissena</taxon>
    </lineage>
</organism>
<keyword evidence="4" id="KW-0770">Synapse</keyword>
<reference evidence="13" key="2">
    <citation type="submission" date="2020-11" db="EMBL/GenBank/DDBJ databases">
        <authorList>
            <person name="McCartney M.A."/>
            <person name="Auch B."/>
            <person name="Kono T."/>
            <person name="Mallez S."/>
            <person name="Becker A."/>
            <person name="Gohl D.M."/>
            <person name="Silverstein K.A.T."/>
            <person name="Koren S."/>
            <person name="Bechman K.B."/>
            <person name="Herman A."/>
            <person name="Abrahante J.E."/>
            <person name="Garbe J."/>
        </authorList>
    </citation>
    <scope>NUCLEOTIDE SEQUENCE</scope>
    <source>
        <strain evidence="13">Duluth1</strain>
        <tissue evidence="13">Whole animal</tissue>
    </source>
</reference>
<evidence type="ECO:0000313" key="14">
    <source>
        <dbReference type="Proteomes" id="UP000828390"/>
    </source>
</evidence>
<dbReference type="InterPro" id="IPR036734">
    <property type="entry name" value="Neur_chan_lig-bd_sf"/>
</dbReference>
<accession>A0A9D4KQZ1</accession>
<comment type="subcellular location">
    <subcellularLocation>
        <location evidence="10">Synaptic cell membrane</location>
        <topology evidence="10">Multi-pass membrane protein</topology>
    </subcellularLocation>
</comment>
<sequence length="234" mass="26949">MLRLIVDIGLLFMLLFRTGNAMQSGKQKLVRSFEKYDKLLAPDGPDGEALNVTHDIDLKRIISLDNQVLVLDTFISMTWRDGQLVWDPAEYDGLEMIRLPSERVWQPDIMLENNANQFHGLHSGDINMVITYDGFVFYAPPVKIHSYCKVNYAKLKQGNVVTCKLTFLSWTYGGDVINLLSNNDAITTSDFDTHFNPQWQYVTSNVERDVKYYACCVEPYIKLKYVIKLRYVGN</sequence>
<dbReference type="InterPro" id="IPR006201">
    <property type="entry name" value="Neur_channel"/>
</dbReference>
<keyword evidence="7" id="KW-0675">Receptor</keyword>
<evidence type="ECO:0000256" key="4">
    <source>
        <dbReference type="ARBA" id="ARBA00023018"/>
    </source>
</evidence>
<keyword evidence="3" id="KW-0812">Transmembrane</keyword>
<keyword evidence="14" id="KW-1185">Reference proteome</keyword>
<evidence type="ECO:0000256" key="5">
    <source>
        <dbReference type="ARBA" id="ARBA00023065"/>
    </source>
</evidence>
<keyword evidence="5" id="KW-0406">Ion transport</keyword>
<keyword evidence="1" id="KW-0813">Transport</keyword>
<feature type="signal peptide" evidence="11">
    <location>
        <begin position="1"/>
        <end position="21"/>
    </location>
</feature>
<dbReference type="PANTHER" id="PTHR18945">
    <property type="entry name" value="NEUROTRANSMITTER GATED ION CHANNEL"/>
    <property type="match status" value="1"/>
</dbReference>
<evidence type="ECO:0000256" key="8">
    <source>
        <dbReference type="ARBA" id="ARBA00023286"/>
    </source>
</evidence>
<dbReference type="OrthoDB" id="410315at2759"/>
<proteinExistence type="predicted"/>
<dbReference type="Pfam" id="PF02931">
    <property type="entry name" value="Neur_chan_LBD"/>
    <property type="match status" value="1"/>
</dbReference>
<dbReference type="FunFam" id="2.70.170.10:FF:000028">
    <property type="entry name" value="AcetylCholine Receptor"/>
    <property type="match status" value="1"/>
</dbReference>
<keyword evidence="2" id="KW-1003">Cell membrane</keyword>
<dbReference type="InterPro" id="IPR002394">
    <property type="entry name" value="Nicotinic_acetylcholine_rcpt"/>
</dbReference>
<feature type="chain" id="PRO_5039592787" description="Neurotransmitter-gated ion-channel ligand-binding domain-containing protein" evidence="11">
    <location>
        <begin position="22"/>
        <end position="234"/>
    </location>
</feature>
<evidence type="ECO:0000256" key="7">
    <source>
        <dbReference type="ARBA" id="ARBA00023170"/>
    </source>
</evidence>
<dbReference type="GO" id="GO:0022848">
    <property type="term" value="F:acetylcholine-gated monoatomic cation-selective channel activity"/>
    <property type="evidence" value="ECO:0007669"/>
    <property type="project" value="InterPro"/>
</dbReference>
<dbReference type="SUPFAM" id="SSF63712">
    <property type="entry name" value="Nicotinic receptor ligand binding domain-like"/>
    <property type="match status" value="1"/>
</dbReference>
<name>A0A9D4KQZ1_DREPO</name>
<dbReference type="GO" id="GO:0045211">
    <property type="term" value="C:postsynaptic membrane"/>
    <property type="evidence" value="ECO:0007669"/>
    <property type="project" value="InterPro"/>
</dbReference>
<dbReference type="InterPro" id="IPR006202">
    <property type="entry name" value="Neur_chan_lig-bd"/>
</dbReference>
<evidence type="ECO:0000256" key="2">
    <source>
        <dbReference type="ARBA" id="ARBA00022475"/>
    </source>
</evidence>
<evidence type="ECO:0000256" key="11">
    <source>
        <dbReference type="SAM" id="SignalP"/>
    </source>
</evidence>
<evidence type="ECO:0000313" key="13">
    <source>
        <dbReference type="EMBL" id="KAH3844462.1"/>
    </source>
</evidence>
<comment type="caution">
    <text evidence="13">The sequence shown here is derived from an EMBL/GenBank/DDBJ whole genome shotgun (WGS) entry which is preliminary data.</text>
</comment>
<dbReference type="Gene3D" id="2.70.170.10">
    <property type="entry name" value="Neurotransmitter-gated ion-channel ligand-binding domain"/>
    <property type="match status" value="1"/>
</dbReference>
<evidence type="ECO:0000256" key="3">
    <source>
        <dbReference type="ARBA" id="ARBA00022692"/>
    </source>
</evidence>
<protein>
    <recommendedName>
        <fullName evidence="12">Neurotransmitter-gated ion-channel ligand-binding domain-containing protein</fullName>
    </recommendedName>
</protein>
<evidence type="ECO:0000256" key="1">
    <source>
        <dbReference type="ARBA" id="ARBA00022448"/>
    </source>
</evidence>
<evidence type="ECO:0000256" key="9">
    <source>
        <dbReference type="ARBA" id="ARBA00023303"/>
    </source>
</evidence>
<dbReference type="Proteomes" id="UP000828390">
    <property type="component" value="Unassembled WGS sequence"/>
</dbReference>
<gene>
    <name evidence="13" type="ORF">DPMN_086720</name>
</gene>
<evidence type="ECO:0000256" key="6">
    <source>
        <dbReference type="ARBA" id="ARBA00023136"/>
    </source>
</evidence>
<evidence type="ECO:0000256" key="10">
    <source>
        <dbReference type="ARBA" id="ARBA00034099"/>
    </source>
</evidence>
<keyword evidence="8" id="KW-1071">Ligand-gated ion channel</keyword>
<keyword evidence="11" id="KW-0732">Signal</keyword>
<reference evidence="13" key="1">
    <citation type="journal article" date="2019" name="bioRxiv">
        <title>The Genome of the Zebra Mussel, Dreissena polymorpha: A Resource for Invasive Species Research.</title>
        <authorList>
            <person name="McCartney M.A."/>
            <person name="Auch B."/>
            <person name="Kono T."/>
            <person name="Mallez S."/>
            <person name="Zhang Y."/>
            <person name="Obille A."/>
            <person name="Becker A."/>
            <person name="Abrahante J.E."/>
            <person name="Garbe J."/>
            <person name="Badalamenti J.P."/>
            <person name="Herman A."/>
            <person name="Mangelson H."/>
            <person name="Liachko I."/>
            <person name="Sullivan S."/>
            <person name="Sone E.D."/>
            <person name="Koren S."/>
            <person name="Silverstein K.A.T."/>
            <person name="Beckman K.B."/>
            <person name="Gohl D.M."/>
        </authorList>
    </citation>
    <scope>NUCLEOTIDE SEQUENCE</scope>
    <source>
        <strain evidence="13">Duluth1</strain>
        <tissue evidence="13">Whole animal</tissue>
    </source>
</reference>
<dbReference type="PRINTS" id="PR00254">
    <property type="entry name" value="NICOTINICR"/>
</dbReference>
<feature type="domain" description="Neurotransmitter-gated ion-channel ligand-binding" evidence="12">
    <location>
        <begin position="29"/>
        <end position="230"/>
    </location>
</feature>